<proteinExistence type="predicted"/>
<evidence type="ECO:0000313" key="1">
    <source>
        <dbReference type="EMBL" id="CAD9774506.1"/>
    </source>
</evidence>
<protein>
    <submittedName>
        <fullName evidence="1">Uncharacterized protein</fullName>
    </submittedName>
</protein>
<accession>A0A7S2XFN4</accession>
<gene>
    <name evidence="1" type="ORF">LSP00402_LOCUS18499</name>
</gene>
<organism evidence="1">
    <name type="scientific">Lotharella oceanica</name>
    <dbReference type="NCBI Taxonomy" id="641309"/>
    <lineage>
        <taxon>Eukaryota</taxon>
        <taxon>Sar</taxon>
        <taxon>Rhizaria</taxon>
        <taxon>Cercozoa</taxon>
        <taxon>Chlorarachniophyceae</taxon>
        <taxon>Lotharella</taxon>
    </lineage>
</organism>
<dbReference type="EMBL" id="HBHP01030017">
    <property type="protein sequence ID" value="CAD9774506.1"/>
    <property type="molecule type" value="Transcribed_RNA"/>
</dbReference>
<sequence length="103" mass="10978">MSGYNSVATEVDVPNKSSKNCVVEVDETTPALLGGMDNDCPPELKEAFEKHQGRIACCATTGCLCCPCTLGLSCFLPHCYIFCCMEKELQEAAKAGMGQATMS</sequence>
<dbReference type="AlphaFoldDB" id="A0A7S2XFN4"/>
<reference evidence="1" key="1">
    <citation type="submission" date="2021-01" db="EMBL/GenBank/DDBJ databases">
        <authorList>
            <person name="Corre E."/>
            <person name="Pelletier E."/>
            <person name="Niang G."/>
            <person name="Scheremetjew M."/>
            <person name="Finn R."/>
            <person name="Kale V."/>
            <person name="Holt S."/>
            <person name="Cochrane G."/>
            <person name="Meng A."/>
            <person name="Brown T."/>
            <person name="Cohen L."/>
        </authorList>
    </citation>
    <scope>NUCLEOTIDE SEQUENCE</scope>
    <source>
        <strain evidence="1">CCMP622</strain>
    </source>
</reference>
<name>A0A7S2XFN4_9EUKA</name>